<reference evidence="2" key="1">
    <citation type="journal article" date="2009" name="Genome Res.">
        <title>Comparative genomic analyses of the human fungal pathogens Coccidioides and their relatives.</title>
        <authorList>
            <person name="Sharpton T.J."/>
            <person name="Stajich J.E."/>
            <person name="Rounsley S.D."/>
            <person name="Gardner M.J."/>
            <person name="Wortman J.R."/>
            <person name="Jordar V.S."/>
            <person name="Maiti R."/>
            <person name="Kodira C.D."/>
            <person name="Neafsey D.E."/>
            <person name="Zeng Q."/>
            <person name="Hung C.-Y."/>
            <person name="McMahan C."/>
            <person name="Muszewska A."/>
            <person name="Grynberg M."/>
            <person name="Mandel M.A."/>
            <person name="Kellner E.M."/>
            <person name="Barker B.M."/>
            <person name="Galgiani J.N."/>
            <person name="Orbach M.J."/>
            <person name="Kirkland T.N."/>
            <person name="Cole G.T."/>
            <person name="Henn M.R."/>
            <person name="Birren B.W."/>
            <person name="Taylor J.W."/>
        </authorList>
    </citation>
    <scope>NUCLEOTIDE SEQUENCE [LARGE SCALE GENOMIC DNA]</scope>
    <source>
        <strain evidence="2">RS</strain>
    </source>
</reference>
<proteinExistence type="predicted"/>
<gene>
    <name evidence="1" type="ORF">CIMG_11065</name>
</gene>
<dbReference type="OrthoDB" id="2679825at2759"/>
<keyword evidence="2" id="KW-1185">Reference proteome</keyword>
<dbReference type="AlphaFoldDB" id="A0A0D8JWY8"/>
<evidence type="ECO:0000313" key="2">
    <source>
        <dbReference type="Proteomes" id="UP000001261"/>
    </source>
</evidence>
<dbReference type="RefSeq" id="XP_012213645.1">
    <property type="nucleotide sequence ID" value="XM_012358222.1"/>
</dbReference>
<dbReference type="Proteomes" id="UP000001261">
    <property type="component" value="Unassembled WGS sequence"/>
</dbReference>
<sequence length="173" mass="20305">MPSNKDRLYVALYAHERPDTYHWAFFLSPKNDPDGDDRTVRYHVTNTILMRDGTMQQTWRYDQNQLRKVKTARLLCRVLIGKSEKSRQELENSLRTVPVVQDDPNWRCRTWAAHAIAQLARDNVLSTKSATDWSTIEAECRAYVRKKREQGRFRSLTATIPTYDLMTKTEITP</sequence>
<protein>
    <submittedName>
        <fullName evidence="1">NADH dehydrogenase</fullName>
    </submittedName>
</protein>
<dbReference type="EMBL" id="GG704916">
    <property type="protein sequence ID" value="KJF61456.1"/>
    <property type="molecule type" value="Genomic_DNA"/>
</dbReference>
<dbReference type="GeneID" id="24163548"/>
<organism evidence="1 2">
    <name type="scientific">Coccidioides immitis (strain RS)</name>
    <name type="common">Valley fever fungus</name>
    <dbReference type="NCBI Taxonomy" id="246410"/>
    <lineage>
        <taxon>Eukaryota</taxon>
        <taxon>Fungi</taxon>
        <taxon>Dikarya</taxon>
        <taxon>Ascomycota</taxon>
        <taxon>Pezizomycotina</taxon>
        <taxon>Eurotiomycetes</taxon>
        <taxon>Eurotiomycetidae</taxon>
        <taxon>Onygenales</taxon>
        <taxon>Onygenaceae</taxon>
        <taxon>Coccidioides</taxon>
    </lineage>
</organism>
<dbReference type="OMA" id="HDERENK"/>
<name>A0A0D8JWY8_COCIM</name>
<dbReference type="InParanoid" id="A0A0D8JWY8"/>
<accession>A0A0D8JWY8</accession>
<dbReference type="InterPro" id="IPR054208">
    <property type="entry name" value="DUF6914"/>
</dbReference>
<reference evidence="2" key="2">
    <citation type="journal article" date="2010" name="Genome Res.">
        <title>Population genomic sequencing of Coccidioides fungi reveals recent hybridization and transposon control.</title>
        <authorList>
            <person name="Neafsey D.E."/>
            <person name="Barker B.M."/>
            <person name="Sharpton T.J."/>
            <person name="Stajich J.E."/>
            <person name="Park D.J."/>
            <person name="Whiston E."/>
            <person name="Hung C.-Y."/>
            <person name="McMahan C."/>
            <person name="White J."/>
            <person name="Sykes S."/>
            <person name="Heiman D."/>
            <person name="Young S."/>
            <person name="Zeng Q."/>
            <person name="Abouelleil A."/>
            <person name="Aftuck L."/>
            <person name="Bessette D."/>
            <person name="Brown A."/>
            <person name="FitzGerald M."/>
            <person name="Lui A."/>
            <person name="Macdonald J.P."/>
            <person name="Priest M."/>
            <person name="Orbach M.J."/>
            <person name="Galgiani J.N."/>
            <person name="Kirkland T.N."/>
            <person name="Cole G.T."/>
            <person name="Birren B.W."/>
            <person name="Henn M.R."/>
            <person name="Taylor J.W."/>
            <person name="Rounsley S.D."/>
        </authorList>
    </citation>
    <scope>GENOME REANNOTATION</scope>
    <source>
        <strain evidence="2">RS</strain>
    </source>
</reference>
<evidence type="ECO:0000313" key="1">
    <source>
        <dbReference type="EMBL" id="KJF61456.1"/>
    </source>
</evidence>
<dbReference type="Pfam" id="PF21858">
    <property type="entry name" value="DUF6914"/>
    <property type="match status" value="1"/>
</dbReference>
<dbReference type="KEGG" id="cim:CIMG_11065"/>
<dbReference type="VEuPathDB" id="FungiDB:CIMG_11065"/>